<dbReference type="GO" id="GO:0005886">
    <property type="term" value="C:plasma membrane"/>
    <property type="evidence" value="ECO:0007669"/>
    <property type="project" value="UniProtKB-SubCell"/>
</dbReference>
<evidence type="ECO:0000256" key="6">
    <source>
        <dbReference type="ARBA" id="ARBA00023098"/>
    </source>
</evidence>
<dbReference type="OrthoDB" id="163501at2"/>
<comment type="function">
    <text evidence="10">Catalyzes the transfer of an acyl group from acyl-phosphate (acyl-PO(4)) to glycerol-3-phosphate (G3P) to form lysophosphatidic acid (LPA). This enzyme utilizes acyl-phosphate as fatty acyl donor, but not acyl-CoA or acyl-ACP.</text>
</comment>
<comment type="subcellular location">
    <subcellularLocation>
        <location evidence="10">Cell membrane</location>
        <topology evidence="10">Multi-pass membrane protein</topology>
    </subcellularLocation>
</comment>
<keyword evidence="7 10" id="KW-0472">Membrane</keyword>
<evidence type="ECO:0000256" key="1">
    <source>
        <dbReference type="ARBA" id="ARBA00022475"/>
    </source>
</evidence>
<dbReference type="SMART" id="SM01207">
    <property type="entry name" value="G3P_acyltransf"/>
    <property type="match status" value="1"/>
</dbReference>
<keyword evidence="5 10" id="KW-1133">Transmembrane helix</keyword>
<comment type="pathway">
    <text evidence="10">Lipid metabolism; phospholipid metabolism.</text>
</comment>
<dbReference type="PANTHER" id="PTHR30309">
    <property type="entry name" value="INNER MEMBRANE PROTEIN YGIH"/>
    <property type="match status" value="1"/>
</dbReference>
<dbReference type="InterPro" id="IPR003811">
    <property type="entry name" value="G3P_acylTferase_PlsY"/>
</dbReference>
<dbReference type="Proteomes" id="UP000235653">
    <property type="component" value="Unassembled WGS sequence"/>
</dbReference>
<evidence type="ECO:0000313" key="11">
    <source>
        <dbReference type="EMBL" id="PPD57848.1"/>
    </source>
</evidence>
<gene>
    <name evidence="10" type="primary">plsY</name>
    <name evidence="11" type="ORF">JP09_005970</name>
</gene>
<feature type="transmembrane region" description="Helical" evidence="10">
    <location>
        <begin position="108"/>
        <end position="133"/>
    </location>
</feature>
<dbReference type="UniPathway" id="UPA00085"/>
<sequence>MPILALMLGYLWGSIPTANLIARLSGGDLGGGNVGTLNTIRRVGLGPGLAVATLDIAKGAAAVLTARYLLDVPTVWVLFAGVMAVVGHNWMVWLAFKGGKGMAAATGSVAAASIIYHEAWGIAAFVGIILVVWRLRRNLVLGNAVGLLSLPLLAWLASHSIEATLTAFALDAVIGAKYAPDAIADFKRRGLAALGRDDIKPKESG</sequence>
<comment type="caution">
    <text evidence="10">Lacks conserved residue(s) required for the propagation of feature annotation.</text>
</comment>
<reference evidence="11 12" key="1">
    <citation type="journal article" date="2017" name="ISME J.">
        <title>Grape pomace compost harbors organohalide-respiring Dehalogenimonas species with novel reductive dehalogenase genes.</title>
        <authorList>
            <person name="Yang Y."/>
            <person name="Higgins S.A."/>
            <person name="Yan J."/>
            <person name="Simsir B."/>
            <person name="Chourey K."/>
            <person name="Iyer R."/>
            <person name="Hettich R.L."/>
            <person name="Baldwin B."/>
            <person name="Ogles D.M."/>
            <person name="Loffler F.E."/>
        </authorList>
    </citation>
    <scope>NUCLEOTIDE SEQUENCE [LARGE SCALE GENOMIC DNA]</scope>
    <source>
        <strain evidence="11 12">GP</strain>
    </source>
</reference>
<evidence type="ECO:0000256" key="7">
    <source>
        <dbReference type="ARBA" id="ARBA00023136"/>
    </source>
</evidence>
<keyword evidence="6 10" id="KW-0443">Lipid metabolism</keyword>
<evidence type="ECO:0000313" key="12">
    <source>
        <dbReference type="Proteomes" id="UP000235653"/>
    </source>
</evidence>
<name>A0A2P5P6B6_9CHLR</name>
<feature type="transmembrane region" description="Helical" evidence="10">
    <location>
        <begin position="139"/>
        <end position="157"/>
    </location>
</feature>
<comment type="catalytic activity">
    <reaction evidence="10">
        <text>an acyl phosphate + sn-glycerol 3-phosphate = a 1-acyl-sn-glycero-3-phosphate + phosphate</text>
        <dbReference type="Rhea" id="RHEA:34075"/>
        <dbReference type="ChEBI" id="CHEBI:43474"/>
        <dbReference type="ChEBI" id="CHEBI:57597"/>
        <dbReference type="ChEBI" id="CHEBI:57970"/>
        <dbReference type="ChEBI" id="CHEBI:59918"/>
        <dbReference type="EC" id="2.3.1.275"/>
    </reaction>
</comment>
<evidence type="ECO:0000256" key="10">
    <source>
        <dbReference type="HAMAP-Rule" id="MF_01043"/>
    </source>
</evidence>
<comment type="similarity">
    <text evidence="10">Belongs to the PlsY family.</text>
</comment>
<proteinExistence type="inferred from homology"/>
<dbReference type="AlphaFoldDB" id="A0A2P5P6B6"/>
<evidence type="ECO:0000256" key="2">
    <source>
        <dbReference type="ARBA" id="ARBA00022516"/>
    </source>
</evidence>
<evidence type="ECO:0000256" key="3">
    <source>
        <dbReference type="ARBA" id="ARBA00022679"/>
    </source>
</evidence>
<keyword evidence="9 10" id="KW-1208">Phospholipid metabolism</keyword>
<dbReference type="EMBL" id="JQAN02000010">
    <property type="protein sequence ID" value="PPD57848.1"/>
    <property type="molecule type" value="Genomic_DNA"/>
</dbReference>
<feature type="transmembrane region" description="Helical" evidence="10">
    <location>
        <begin position="75"/>
        <end position="96"/>
    </location>
</feature>
<dbReference type="GO" id="GO:0043772">
    <property type="term" value="F:acyl-phosphate glycerol-3-phosphate acyltransferase activity"/>
    <property type="evidence" value="ECO:0007669"/>
    <property type="project" value="UniProtKB-UniRule"/>
</dbReference>
<evidence type="ECO:0000256" key="5">
    <source>
        <dbReference type="ARBA" id="ARBA00022989"/>
    </source>
</evidence>
<keyword evidence="3 10" id="KW-0808">Transferase</keyword>
<evidence type="ECO:0000256" key="8">
    <source>
        <dbReference type="ARBA" id="ARBA00023209"/>
    </source>
</evidence>
<dbReference type="GO" id="GO:0008654">
    <property type="term" value="P:phospholipid biosynthetic process"/>
    <property type="evidence" value="ECO:0007669"/>
    <property type="project" value="UniProtKB-UniRule"/>
</dbReference>
<evidence type="ECO:0000256" key="4">
    <source>
        <dbReference type="ARBA" id="ARBA00022692"/>
    </source>
</evidence>
<keyword evidence="8 10" id="KW-0594">Phospholipid biosynthesis</keyword>
<evidence type="ECO:0000256" key="9">
    <source>
        <dbReference type="ARBA" id="ARBA00023264"/>
    </source>
</evidence>
<dbReference type="PANTHER" id="PTHR30309:SF0">
    <property type="entry name" value="GLYCEROL-3-PHOSPHATE ACYLTRANSFERASE-RELATED"/>
    <property type="match status" value="1"/>
</dbReference>
<keyword evidence="2 10" id="KW-0444">Lipid biosynthesis</keyword>
<dbReference type="EC" id="2.3.1.275" evidence="10"/>
<comment type="subunit">
    <text evidence="10">Probably interacts with PlsX.</text>
</comment>
<accession>A0A2P5P6B6</accession>
<protein>
    <recommendedName>
        <fullName evidence="10">Glycerol-3-phosphate acyltransferase</fullName>
    </recommendedName>
    <alternativeName>
        <fullName evidence="10">Acyl-PO4 G3P acyltransferase</fullName>
    </alternativeName>
    <alternativeName>
        <fullName evidence="10">Acyl-phosphate--glycerol-3-phosphate acyltransferase</fullName>
    </alternativeName>
    <alternativeName>
        <fullName evidence="10">G3P acyltransferase</fullName>
        <shortName evidence="10">GPAT</shortName>
        <ecNumber evidence="10">2.3.1.275</ecNumber>
    </alternativeName>
    <alternativeName>
        <fullName evidence="10">Lysophosphatidic acid synthase</fullName>
        <shortName evidence="10">LPA synthase</shortName>
    </alternativeName>
</protein>
<keyword evidence="4 10" id="KW-0812">Transmembrane</keyword>
<organism evidence="11 12">
    <name type="scientific">Dehalogenimonas etheniformans</name>
    <dbReference type="NCBI Taxonomy" id="1536648"/>
    <lineage>
        <taxon>Bacteria</taxon>
        <taxon>Bacillati</taxon>
        <taxon>Chloroflexota</taxon>
        <taxon>Dehalococcoidia</taxon>
        <taxon>Dehalococcoidales</taxon>
        <taxon>Dehalococcoidaceae</taxon>
        <taxon>Dehalogenimonas</taxon>
    </lineage>
</organism>
<dbReference type="Pfam" id="PF02660">
    <property type="entry name" value="G3P_acyltransf"/>
    <property type="match status" value="1"/>
</dbReference>
<keyword evidence="1 10" id="KW-1003">Cell membrane</keyword>
<keyword evidence="12" id="KW-1185">Reference proteome</keyword>
<comment type="caution">
    <text evidence="11">The sequence shown here is derived from an EMBL/GenBank/DDBJ whole genome shotgun (WGS) entry which is preliminary data.</text>
</comment>
<dbReference type="RefSeq" id="WP_102330857.1">
    <property type="nucleotide sequence ID" value="NZ_CP058566.2"/>
</dbReference>
<dbReference type="HAMAP" id="MF_01043">
    <property type="entry name" value="PlsY"/>
    <property type="match status" value="1"/>
</dbReference>